<name>A0A225VIP7_9STRA</name>
<dbReference type="Proteomes" id="UP000198211">
    <property type="component" value="Unassembled WGS sequence"/>
</dbReference>
<comment type="caution">
    <text evidence="1">The sequence shown here is derived from an EMBL/GenBank/DDBJ whole genome shotgun (WGS) entry which is preliminary data.</text>
</comment>
<evidence type="ECO:0000313" key="1">
    <source>
        <dbReference type="EMBL" id="OWZ04984.1"/>
    </source>
</evidence>
<keyword evidence="2" id="KW-1185">Reference proteome</keyword>
<reference evidence="2" key="1">
    <citation type="submission" date="2017-03" db="EMBL/GenBank/DDBJ databases">
        <title>Phytopthora megakarya and P. palmivora, two closely related causual agents of cacao black pod achieved similar genome size and gene model numbers by different mechanisms.</title>
        <authorList>
            <person name="Ali S."/>
            <person name="Shao J."/>
            <person name="Larry D.J."/>
            <person name="Kronmiller B."/>
            <person name="Shen D."/>
            <person name="Strem M.D."/>
            <person name="Melnick R.L."/>
            <person name="Guiltinan M.J."/>
            <person name="Tyler B.M."/>
            <person name="Meinhardt L.W."/>
            <person name="Bailey B.A."/>
        </authorList>
    </citation>
    <scope>NUCLEOTIDE SEQUENCE [LARGE SCALE GENOMIC DNA]</scope>
    <source>
        <strain evidence="2">zdho120</strain>
    </source>
</reference>
<proteinExistence type="predicted"/>
<dbReference type="EMBL" id="NBNE01004670">
    <property type="protein sequence ID" value="OWZ04984.1"/>
    <property type="molecule type" value="Genomic_DNA"/>
</dbReference>
<dbReference type="AlphaFoldDB" id="A0A225VIP7"/>
<organism evidence="1 2">
    <name type="scientific">Phytophthora megakarya</name>
    <dbReference type="NCBI Taxonomy" id="4795"/>
    <lineage>
        <taxon>Eukaryota</taxon>
        <taxon>Sar</taxon>
        <taxon>Stramenopiles</taxon>
        <taxon>Oomycota</taxon>
        <taxon>Peronosporomycetes</taxon>
        <taxon>Peronosporales</taxon>
        <taxon>Peronosporaceae</taxon>
        <taxon>Phytophthora</taxon>
    </lineage>
</organism>
<evidence type="ECO:0000313" key="2">
    <source>
        <dbReference type="Proteomes" id="UP000198211"/>
    </source>
</evidence>
<sequence>MPFVVVRPTHAVSAMPGVFNQALDMIETAITSADFADLFFDLCGAFAEALKFQWTEADARAQWTTWTTAHPVPPEWLTITIDGDGLCDEFSQYDIKTRMITLDTSYLLPVHDRDYGKKAAFLLFVKGLHEVAQSLTELILRFLKYLYRDEPYEKRRCIPTKCQQRRETAAIN</sequence>
<gene>
    <name evidence="1" type="ORF">PHMEG_00023014</name>
</gene>
<accession>A0A225VIP7</accession>
<protein>
    <submittedName>
        <fullName evidence="1">Uncharacterized protein</fullName>
    </submittedName>
</protein>